<reference evidence="1 2" key="1">
    <citation type="submission" date="2018-06" db="EMBL/GenBank/DDBJ databases">
        <authorList>
            <consortium name="Pathogen Informatics"/>
            <person name="Doyle S."/>
        </authorList>
    </citation>
    <scope>NUCLEOTIDE SEQUENCE [LARGE SCALE GENOMIC DNA]</scope>
    <source>
        <strain evidence="1 2">NCTC9149</strain>
    </source>
</reference>
<protein>
    <submittedName>
        <fullName evidence="1">Uncharacterized protein</fullName>
    </submittedName>
</protein>
<evidence type="ECO:0000313" key="2">
    <source>
        <dbReference type="Proteomes" id="UP000254571"/>
    </source>
</evidence>
<comment type="caution">
    <text evidence="1">The sequence shown here is derived from an EMBL/GenBank/DDBJ whole genome shotgun (WGS) entry which is preliminary data.</text>
</comment>
<dbReference type="EMBL" id="UGMX01000002">
    <property type="protein sequence ID" value="STW04800.1"/>
    <property type="molecule type" value="Genomic_DNA"/>
</dbReference>
<sequence>MRRWIFFSAISMVLSLVALFWASARYNKLDVKCRGEFESHIGVDSLAANVGVNFEKGKGILNIAGEVHGKESSIKYIKIATVFNYSTHGKLMYIKVSQQYSSISVGEIESKLQHLLPLVLSSRNVEYVYEFQPQSGGDYLIKQHGIPILYCKKV</sequence>
<organism evidence="1 2">
    <name type="scientific">Klebsiella grimontii</name>
    <dbReference type="NCBI Taxonomy" id="2058152"/>
    <lineage>
        <taxon>Bacteria</taxon>
        <taxon>Pseudomonadati</taxon>
        <taxon>Pseudomonadota</taxon>
        <taxon>Gammaproteobacteria</taxon>
        <taxon>Enterobacterales</taxon>
        <taxon>Enterobacteriaceae</taxon>
        <taxon>Klebsiella/Raoultella group</taxon>
        <taxon>Klebsiella</taxon>
    </lineage>
</organism>
<dbReference type="RefSeq" id="WP_154915787.1">
    <property type="nucleotide sequence ID" value="NZ_CABGQI010000012.1"/>
</dbReference>
<proteinExistence type="predicted"/>
<name>A0A7H4NX85_9ENTR</name>
<gene>
    <name evidence="1" type="ORF">NCTC9149_01157</name>
</gene>
<accession>A0A7H4NX85</accession>
<dbReference type="Proteomes" id="UP000254571">
    <property type="component" value="Unassembled WGS sequence"/>
</dbReference>
<evidence type="ECO:0000313" key="1">
    <source>
        <dbReference type="EMBL" id="STW04800.1"/>
    </source>
</evidence>
<dbReference type="AlphaFoldDB" id="A0A7H4NX85"/>